<dbReference type="VEuPathDB" id="FungiDB:CCM_05311"/>
<keyword evidence="3" id="KW-0689">Ribosomal protein</keyword>
<evidence type="ECO:0000256" key="5">
    <source>
        <dbReference type="ARBA" id="ARBA00023274"/>
    </source>
</evidence>
<evidence type="ECO:0000256" key="2">
    <source>
        <dbReference type="ARBA" id="ARBA00008860"/>
    </source>
</evidence>
<dbReference type="GO" id="GO:0005840">
    <property type="term" value="C:ribosome"/>
    <property type="evidence" value="ECO:0007669"/>
    <property type="project" value="UniProtKB-KW"/>
</dbReference>
<dbReference type="Proteomes" id="UP000323067">
    <property type="component" value="Chromosome iv"/>
</dbReference>
<evidence type="ECO:0000313" key="9">
    <source>
        <dbReference type="Proteomes" id="UP000323067"/>
    </source>
</evidence>
<evidence type="ECO:0000313" key="8">
    <source>
        <dbReference type="EMBL" id="ATY59683.1"/>
    </source>
</evidence>
<dbReference type="GO" id="GO:1990904">
    <property type="term" value="C:ribonucleoprotein complex"/>
    <property type="evidence" value="ECO:0007669"/>
    <property type="project" value="UniProtKB-KW"/>
</dbReference>
<proteinExistence type="inferred from homology"/>
<accession>A0A2H4S999</accession>
<evidence type="ECO:0000256" key="3">
    <source>
        <dbReference type="ARBA" id="ARBA00022980"/>
    </source>
</evidence>
<gene>
    <name evidence="8" type="ORF">A9K55_002677</name>
</gene>
<dbReference type="Pfam" id="PF10501">
    <property type="entry name" value="Ribosomal_L50"/>
    <property type="match status" value="1"/>
</dbReference>
<feature type="region of interest" description="Disordered" evidence="7">
    <location>
        <begin position="17"/>
        <end position="54"/>
    </location>
</feature>
<evidence type="ECO:0000256" key="7">
    <source>
        <dbReference type="SAM" id="MobiDB-lite"/>
    </source>
</evidence>
<name>A0A2H4S999_CORMI</name>
<dbReference type="OrthoDB" id="6220758at2759"/>
<dbReference type="EMBL" id="CP023322">
    <property type="protein sequence ID" value="ATY59683.1"/>
    <property type="molecule type" value="Genomic_DNA"/>
</dbReference>
<feature type="compositionally biased region" description="Low complexity" evidence="7">
    <location>
        <begin position="89"/>
        <end position="98"/>
    </location>
</feature>
<dbReference type="AlphaFoldDB" id="A0A2H4S999"/>
<feature type="region of interest" description="Disordered" evidence="7">
    <location>
        <begin position="64"/>
        <end position="83"/>
    </location>
</feature>
<evidence type="ECO:0000256" key="6">
    <source>
        <dbReference type="ARBA" id="ARBA00035183"/>
    </source>
</evidence>
<comment type="subcellular location">
    <subcellularLocation>
        <location evidence="1">Mitochondrion</location>
    </subcellularLocation>
</comment>
<comment type="similarity">
    <text evidence="2">Belongs to the mitochondrion-specific ribosomal protein mL50 family.</text>
</comment>
<reference evidence="8 9" key="1">
    <citation type="journal article" date="2017" name="BMC Genomics">
        <title>Chromosome level assembly and secondary metabolite potential of the parasitic fungus Cordyceps militaris.</title>
        <authorList>
            <person name="Kramer G.J."/>
            <person name="Nodwell J.R."/>
        </authorList>
    </citation>
    <scope>NUCLEOTIDE SEQUENCE [LARGE SCALE GENOMIC DNA]</scope>
    <source>
        <strain evidence="8 9">ATCC 34164</strain>
    </source>
</reference>
<organism evidence="8 9">
    <name type="scientific">Cordyceps militaris</name>
    <name type="common">Caterpillar fungus</name>
    <name type="synonym">Clavaria militaris</name>
    <dbReference type="NCBI Taxonomy" id="73501"/>
    <lineage>
        <taxon>Eukaryota</taxon>
        <taxon>Fungi</taxon>
        <taxon>Dikarya</taxon>
        <taxon>Ascomycota</taxon>
        <taxon>Pezizomycotina</taxon>
        <taxon>Sordariomycetes</taxon>
        <taxon>Hypocreomycetidae</taxon>
        <taxon>Hypocreales</taxon>
        <taxon>Cordycipitaceae</taxon>
        <taxon>Cordyceps</taxon>
    </lineage>
</organism>
<keyword evidence="5" id="KW-0687">Ribonucleoprotein</keyword>
<feature type="compositionally biased region" description="Polar residues" evidence="7">
    <location>
        <begin position="39"/>
        <end position="51"/>
    </location>
</feature>
<dbReference type="InterPro" id="IPR018305">
    <property type="entry name" value="Ribosomal_m50"/>
</dbReference>
<sequence>MNPAMPRISWARGLQSLHRATSTTSRRTASGSALAARHISTTPAPSSSKNTEWVRSKLWKDGEAPGAADPYTQRPDDVPADSAVTRLPPAAALQGAAPTDRRPLGVRHSRLPFPAGRNEAATPKEVGATDPAYEPATTLEELADGGTTLSEWWEQPGHWSELDQFTAFACPVKVTDKAAIEVYYRRALVEVLALQETGALGEWATRKWAEGSRDDLDAALAVDIVAQDGTAVLKGDVAAVANSLQRTPDATTEGTRPERVSSEEAAELVQAWGRSWKSIAVNDQMKFALRKRIYQLTGNMVPDAKLGAATTVGHLVVLTAKQPKVQRLAEILQKSEELKQLANVKLHDRRVSSIDKEVAVGRWKLIEAELIKRDLPVTGLAGLSRNREQERLLGRI</sequence>
<evidence type="ECO:0000256" key="1">
    <source>
        <dbReference type="ARBA" id="ARBA00004173"/>
    </source>
</evidence>
<protein>
    <recommendedName>
        <fullName evidence="6">Large ribosomal subunit protein mL50</fullName>
    </recommendedName>
</protein>
<feature type="compositionally biased region" description="Low complexity" evidence="7">
    <location>
        <begin position="19"/>
        <end position="37"/>
    </location>
</feature>
<keyword evidence="4" id="KW-0496">Mitochondrion</keyword>
<dbReference type="VEuPathDB" id="FungiDB:A9K55_002677"/>
<dbReference type="GO" id="GO:0005739">
    <property type="term" value="C:mitochondrion"/>
    <property type="evidence" value="ECO:0007669"/>
    <property type="project" value="UniProtKB-SubCell"/>
</dbReference>
<feature type="region of interest" description="Disordered" evidence="7">
    <location>
        <begin position="89"/>
        <end position="130"/>
    </location>
</feature>
<evidence type="ECO:0000256" key="4">
    <source>
        <dbReference type="ARBA" id="ARBA00023128"/>
    </source>
</evidence>